<feature type="compositionally biased region" description="Basic and acidic residues" evidence="1">
    <location>
        <begin position="156"/>
        <end position="165"/>
    </location>
</feature>
<organism evidence="3 4">
    <name type="scientific">Plasmodium malariae</name>
    <dbReference type="NCBI Taxonomy" id="5858"/>
    <lineage>
        <taxon>Eukaryota</taxon>
        <taxon>Sar</taxon>
        <taxon>Alveolata</taxon>
        <taxon>Apicomplexa</taxon>
        <taxon>Aconoidasida</taxon>
        <taxon>Haemosporida</taxon>
        <taxon>Plasmodiidae</taxon>
        <taxon>Plasmodium</taxon>
        <taxon>Plasmodium (Plasmodium)</taxon>
    </lineage>
</organism>
<dbReference type="EMBL" id="LT594624">
    <property type="protein sequence ID" value="SBT86174.1"/>
    <property type="molecule type" value="Genomic_DNA"/>
</dbReference>
<dbReference type="OrthoDB" id="385826at2759"/>
<reference evidence="3 4" key="1">
    <citation type="submission" date="2016-06" db="EMBL/GenBank/DDBJ databases">
        <authorList>
            <consortium name="Pathogen Informatics"/>
        </authorList>
    </citation>
    <scope>NUCLEOTIDE SEQUENCE [LARGE SCALE GENOMIC DNA]</scope>
</reference>
<proteinExistence type="predicted"/>
<evidence type="ECO:0000313" key="4">
    <source>
        <dbReference type="Proteomes" id="UP000219813"/>
    </source>
</evidence>
<evidence type="ECO:0000313" key="3">
    <source>
        <dbReference type="EMBL" id="SBT86174.1"/>
    </source>
</evidence>
<evidence type="ECO:0000256" key="2">
    <source>
        <dbReference type="SAM" id="Phobius"/>
    </source>
</evidence>
<dbReference type="GeneID" id="39866689"/>
<keyword evidence="4" id="KW-1185">Reference proteome</keyword>
<keyword evidence="2" id="KW-1133">Transmembrane helix</keyword>
<protein>
    <recommendedName>
        <fullName evidence="5">Pv-fam-d protein</fullName>
    </recommendedName>
</protein>
<accession>A0A1D3JIJ7</accession>
<keyword evidence="2" id="KW-0472">Membrane</keyword>
<dbReference type="AlphaFoldDB" id="A0A1D3JIJ7"/>
<feature type="compositionally biased region" description="Polar residues" evidence="1">
    <location>
        <begin position="169"/>
        <end position="179"/>
    </location>
</feature>
<feature type="transmembrane region" description="Helical" evidence="2">
    <location>
        <begin position="279"/>
        <end position="299"/>
    </location>
</feature>
<feature type="region of interest" description="Disordered" evidence="1">
    <location>
        <begin position="152"/>
        <end position="188"/>
    </location>
</feature>
<feature type="transmembrane region" description="Helical" evidence="2">
    <location>
        <begin position="305"/>
        <end position="321"/>
    </location>
</feature>
<sequence>MIEVTNKLVSLAVNVSTLIFLIYLFEYYHELISFGNSWNKEVCQSYILNTRTFRLLKGDTELFGVNRNTNMKINELDMNNNNENSFRKEFDSIINGKNLPKKYNLLLNGKYQNYFDSFESIPEVLTINSDLKKDLYDSNDSLDQYASIDYLPADNNNKKQQEEKKKFSKLSNNGILNNHKNSEINEFSENEISRDEYSPYEDENLPYEQRVAKLEKLESIALENEKSKSGFLNYIKNLDKNIELGIYRALKSDYRGNNFKPQKMSTTKKILRFINHYKVFAPIVINIIMTFVMGCLNYSTTQFVLFGGTILMLFYLLNKLIKLDSMRLTFREHMRSQQ</sequence>
<gene>
    <name evidence="3" type="primary">PmUG01_03012500</name>
    <name evidence="3" type="ORF">PMUG01_03012500</name>
</gene>
<feature type="transmembrane region" description="Helical" evidence="2">
    <location>
        <begin position="6"/>
        <end position="25"/>
    </location>
</feature>
<evidence type="ECO:0000256" key="1">
    <source>
        <dbReference type="SAM" id="MobiDB-lite"/>
    </source>
</evidence>
<dbReference type="Proteomes" id="UP000219813">
    <property type="component" value="Chromosome 3"/>
</dbReference>
<dbReference type="RefSeq" id="XP_028859347.1">
    <property type="nucleotide sequence ID" value="XM_029008751.1"/>
</dbReference>
<keyword evidence="2" id="KW-0812">Transmembrane</keyword>
<evidence type="ECO:0008006" key="5">
    <source>
        <dbReference type="Google" id="ProtNLM"/>
    </source>
</evidence>
<name>A0A1D3JIJ7_PLAMA</name>
<dbReference type="KEGG" id="pmal:PMUG01_03012500"/>
<dbReference type="VEuPathDB" id="PlasmoDB:PmUG01_03012500"/>